<dbReference type="EMBL" id="ML737189">
    <property type="protein sequence ID" value="KAE8336848.1"/>
    <property type="molecule type" value="Genomic_DNA"/>
</dbReference>
<protein>
    <submittedName>
        <fullName evidence="1">Uncharacterized protein</fullName>
    </submittedName>
</protein>
<feature type="non-terminal residue" evidence="1">
    <location>
        <position position="108"/>
    </location>
</feature>
<evidence type="ECO:0000313" key="1">
    <source>
        <dbReference type="EMBL" id="KAE8336848.1"/>
    </source>
</evidence>
<dbReference type="Proteomes" id="UP000325558">
    <property type="component" value="Unassembled WGS sequence"/>
</dbReference>
<organism evidence="1">
    <name type="scientific">Aspergillus arachidicola</name>
    <dbReference type="NCBI Taxonomy" id="656916"/>
    <lineage>
        <taxon>Eukaryota</taxon>
        <taxon>Fungi</taxon>
        <taxon>Dikarya</taxon>
        <taxon>Ascomycota</taxon>
        <taxon>Pezizomycotina</taxon>
        <taxon>Eurotiomycetes</taxon>
        <taxon>Eurotiomycetidae</taxon>
        <taxon>Eurotiales</taxon>
        <taxon>Aspergillaceae</taxon>
        <taxon>Aspergillus</taxon>
        <taxon>Aspergillus subgen. Circumdati</taxon>
    </lineage>
</organism>
<name>A0A5N6XV24_9EURO</name>
<gene>
    <name evidence="1" type="ORF">BDV24DRAFT_141173</name>
</gene>
<dbReference type="OrthoDB" id="4500730at2759"/>
<sequence length="108" mass="12545">MAALRLLERGKSDDTWMTQVEKKVVLETRMSVKGFYRTAQARLQNKTTARLGFLLRGSPKMRAMLPCTRDQVLLHKEKAIVRTLYPAEQVYVTTIIQEVSINYRVYHS</sequence>
<proteinExistence type="predicted"/>
<reference evidence="1" key="1">
    <citation type="submission" date="2019-04" db="EMBL/GenBank/DDBJ databases">
        <title>Friends and foes A comparative genomics study of 23 Aspergillus species from section Flavi.</title>
        <authorList>
            <consortium name="DOE Joint Genome Institute"/>
            <person name="Kjaerbolling I."/>
            <person name="Vesth T."/>
            <person name="Frisvad J.C."/>
            <person name="Nybo J.L."/>
            <person name="Theobald S."/>
            <person name="Kildgaard S."/>
            <person name="Isbrandt T."/>
            <person name="Kuo A."/>
            <person name="Sato A."/>
            <person name="Lyhne E.K."/>
            <person name="Kogle M.E."/>
            <person name="Wiebenga A."/>
            <person name="Kun R.S."/>
            <person name="Lubbers R.J."/>
            <person name="Makela M.R."/>
            <person name="Barry K."/>
            <person name="Chovatia M."/>
            <person name="Clum A."/>
            <person name="Daum C."/>
            <person name="Haridas S."/>
            <person name="He G."/>
            <person name="LaButti K."/>
            <person name="Lipzen A."/>
            <person name="Mondo S."/>
            <person name="Riley R."/>
            <person name="Salamov A."/>
            <person name="Simmons B.A."/>
            <person name="Magnuson J.K."/>
            <person name="Henrissat B."/>
            <person name="Mortensen U.H."/>
            <person name="Larsen T.O."/>
            <person name="Devries R.P."/>
            <person name="Grigoriev I.V."/>
            <person name="Machida M."/>
            <person name="Baker S.E."/>
            <person name="Andersen M.R."/>
        </authorList>
    </citation>
    <scope>NUCLEOTIDE SEQUENCE</scope>
    <source>
        <strain evidence="1">CBS 117612</strain>
    </source>
</reference>
<dbReference type="AlphaFoldDB" id="A0A5N6XV24"/>
<accession>A0A5N6XV24</accession>